<sequence length="238" mass="25166">MAELPYILLSCCVSLDGCLDDATDCRLVLSNDADLDRVDAVRAGCDAILVGAGTVRSDDPRLLVRDADRRAVRGSRGLPETPLKVTVTERGKLDPDARFFTAGDGPKLVYCATACVEDVRAAVGGRATVVDAGASVGMRGVAEDLHRRGVRRLLVEGGASVLTQCLEEGIADELQLAVAPLLVGDPQAPRLLGPSATDGLPGDRARLAGVRQVGDVVVLRYALSGRFAERVSERFEEE</sequence>
<evidence type="ECO:0000256" key="3">
    <source>
        <dbReference type="ARBA" id="ARBA00023002"/>
    </source>
</evidence>
<dbReference type="InterPro" id="IPR024072">
    <property type="entry name" value="DHFR-like_dom_sf"/>
</dbReference>
<accession>A0ABN2R2Y1</accession>
<keyword evidence="3" id="KW-0560">Oxidoreductase</keyword>
<dbReference type="Gene3D" id="3.40.430.10">
    <property type="entry name" value="Dihydrofolate Reductase, subunit A"/>
    <property type="match status" value="1"/>
</dbReference>
<dbReference type="InterPro" id="IPR050765">
    <property type="entry name" value="Riboflavin_Biosynth_HTPR"/>
</dbReference>
<dbReference type="RefSeq" id="WP_344044979.1">
    <property type="nucleotide sequence ID" value="NZ_BAAAPB010000002.1"/>
</dbReference>
<dbReference type="PANTHER" id="PTHR38011">
    <property type="entry name" value="DIHYDROFOLATE REDUCTASE FAMILY PROTEIN (AFU_ORTHOLOGUE AFUA_8G06820)"/>
    <property type="match status" value="1"/>
</dbReference>
<evidence type="ECO:0000259" key="4">
    <source>
        <dbReference type="Pfam" id="PF01872"/>
    </source>
</evidence>
<dbReference type="InterPro" id="IPR002734">
    <property type="entry name" value="RibDG_C"/>
</dbReference>
<feature type="domain" description="Bacterial bifunctional deaminase-reductase C-terminal" evidence="4">
    <location>
        <begin position="5"/>
        <end position="219"/>
    </location>
</feature>
<dbReference type="Proteomes" id="UP001500571">
    <property type="component" value="Unassembled WGS sequence"/>
</dbReference>
<dbReference type="SUPFAM" id="SSF53597">
    <property type="entry name" value="Dihydrofolate reductase-like"/>
    <property type="match status" value="1"/>
</dbReference>
<gene>
    <name evidence="5" type="ORF">GCM10009798_23020</name>
</gene>
<protein>
    <recommendedName>
        <fullName evidence="4">Bacterial bifunctional deaminase-reductase C-terminal domain-containing protein</fullName>
    </recommendedName>
</protein>
<comment type="pathway">
    <text evidence="1">Cofactor biosynthesis; riboflavin biosynthesis.</text>
</comment>
<evidence type="ECO:0000313" key="5">
    <source>
        <dbReference type="EMBL" id="GAA1962660.1"/>
    </source>
</evidence>
<proteinExistence type="predicted"/>
<dbReference type="Pfam" id="PF01872">
    <property type="entry name" value="RibD_C"/>
    <property type="match status" value="1"/>
</dbReference>
<evidence type="ECO:0000256" key="1">
    <source>
        <dbReference type="ARBA" id="ARBA00005104"/>
    </source>
</evidence>
<reference evidence="5 6" key="1">
    <citation type="journal article" date="2019" name="Int. J. Syst. Evol. Microbiol.">
        <title>The Global Catalogue of Microorganisms (GCM) 10K type strain sequencing project: providing services to taxonomists for standard genome sequencing and annotation.</title>
        <authorList>
            <consortium name="The Broad Institute Genomics Platform"/>
            <consortium name="The Broad Institute Genome Sequencing Center for Infectious Disease"/>
            <person name="Wu L."/>
            <person name="Ma J."/>
        </authorList>
    </citation>
    <scope>NUCLEOTIDE SEQUENCE [LARGE SCALE GENOMIC DNA]</scope>
    <source>
        <strain evidence="5 6">JCM 15309</strain>
    </source>
</reference>
<comment type="caution">
    <text evidence="5">The sequence shown here is derived from an EMBL/GenBank/DDBJ whole genome shotgun (WGS) entry which is preliminary data.</text>
</comment>
<dbReference type="PANTHER" id="PTHR38011:SF7">
    <property type="entry name" value="2,5-DIAMINO-6-RIBOSYLAMINO-4(3H)-PYRIMIDINONE 5'-PHOSPHATE REDUCTASE"/>
    <property type="match status" value="1"/>
</dbReference>
<keyword evidence="6" id="KW-1185">Reference proteome</keyword>
<dbReference type="EMBL" id="BAAAPB010000002">
    <property type="protein sequence ID" value="GAA1962660.1"/>
    <property type="molecule type" value="Genomic_DNA"/>
</dbReference>
<organism evidence="5 6">
    <name type="scientific">Nocardioides panacihumi</name>
    <dbReference type="NCBI Taxonomy" id="400774"/>
    <lineage>
        <taxon>Bacteria</taxon>
        <taxon>Bacillati</taxon>
        <taxon>Actinomycetota</taxon>
        <taxon>Actinomycetes</taxon>
        <taxon>Propionibacteriales</taxon>
        <taxon>Nocardioidaceae</taxon>
        <taxon>Nocardioides</taxon>
    </lineage>
</organism>
<evidence type="ECO:0000313" key="6">
    <source>
        <dbReference type="Proteomes" id="UP001500571"/>
    </source>
</evidence>
<name>A0ABN2R2Y1_9ACTN</name>
<evidence type="ECO:0000256" key="2">
    <source>
        <dbReference type="ARBA" id="ARBA00022857"/>
    </source>
</evidence>
<keyword evidence="2" id="KW-0521">NADP</keyword>